<evidence type="ECO:0000256" key="2">
    <source>
        <dbReference type="ARBA" id="ARBA00022795"/>
    </source>
</evidence>
<dbReference type="GO" id="GO:1902209">
    <property type="term" value="P:negative regulation of bacterial-type flagellum assembly"/>
    <property type="evidence" value="ECO:0007669"/>
    <property type="project" value="InterPro"/>
</dbReference>
<sequence length="135" mass="14690">MALRISLKPGERLLVDGTWLSNAGGRAATLAFASDAKVLHGRSTLQEADATTPASRLAFVAQLAYVDPGNIAAYRDLFLQHIEGLAQAIQTSDGRDLLLRCSEAAARGDWWVAFARARDLRAYEARVLHENARAK</sequence>
<evidence type="ECO:0000313" key="4">
    <source>
        <dbReference type="EMBL" id="QMW22259.1"/>
    </source>
</evidence>
<evidence type="ECO:0000256" key="1">
    <source>
        <dbReference type="ARBA" id="ARBA00022491"/>
    </source>
</evidence>
<evidence type="ECO:0008006" key="6">
    <source>
        <dbReference type="Google" id="ProtNLM"/>
    </source>
</evidence>
<keyword evidence="1" id="KW-0678">Repressor</keyword>
<gene>
    <name evidence="4" type="ORF">H3309_12965</name>
</gene>
<dbReference type="Pfam" id="PF07378">
    <property type="entry name" value="FlbT"/>
    <property type="match status" value="1"/>
</dbReference>
<reference evidence="4 5" key="1">
    <citation type="submission" date="2020-07" db="EMBL/GenBank/DDBJ databases">
        <title>Complete genome sequence for Sandaracinobacter sp. M6.</title>
        <authorList>
            <person name="Tang Y."/>
            <person name="Liu Q."/>
            <person name="Guo Z."/>
            <person name="Lei P."/>
            <person name="Huang B."/>
        </authorList>
    </citation>
    <scope>NUCLEOTIDE SEQUENCE [LARGE SCALE GENOMIC DNA]</scope>
    <source>
        <strain evidence="4 5">M6</strain>
    </source>
</reference>
<dbReference type="Proteomes" id="UP000515292">
    <property type="component" value="Chromosome"/>
</dbReference>
<evidence type="ECO:0000313" key="5">
    <source>
        <dbReference type="Proteomes" id="UP000515292"/>
    </source>
</evidence>
<accession>A0A7G5IFW7</accession>
<dbReference type="GO" id="GO:0006402">
    <property type="term" value="P:mRNA catabolic process"/>
    <property type="evidence" value="ECO:0007669"/>
    <property type="project" value="InterPro"/>
</dbReference>
<proteinExistence type="predicted"/>
<organism evidence="4 5">
    <name type="scientific">Sandaracinobacteroides saxicola</name>
    <dbReference type="NCBI Taxonomy" id="2759707"/>
    <lineage>
        <taxon>Bacteria</taxon>
        <taxon>Pseudomonadati</taxon>
        <taxon>Pseudomonadota</taxon>
        <taxon>Alphaproteobacteria</taxon>
        <taxon>Sphingomonadales</taxon>
        <taxon>Sphingosinicellaceae</taxon>
        <taxon>Sandaracinobacteroides</taxon>
    </lineage>
</organism>
<evidence type="ECO:0000256" key="3">
    <source>
        <dbReference type="ARBA" id="ARBA00022884"/>
    </source>
</evidence>
<dbReference type="EMBL" id="CP059851">
    <property type="protein sequence ID" value="QMW22259.1"/>
    <property type="molecule type" value="Genomic_DNA"/>
</dbReference>
<keyword evidence="2" id="KW-1005">Bacterial flagellum biogenesis</keyword>
<dbReference type="RefSeq" id="WP_182295104.1">
    <property type="nucleotide sequence ID" value="NZ_CP059851.1"/>
</dbReference>
<dbReference type="KEGG" id="sand:H3309_12965"/>
<keyword evidence="3" id="KW-0694">RNA-binding</keyword>
<dbReference type="GO" id="GO:0048027">
    <property type="term" value="F:mRNA 5'-UTR binding"/>
    <property type="evidence" value="ECO:0007669"/>
    <property type="project" value="InterPro"/>
</dbReference>
<dbReference type="InterPro" id="IPR009967">
    <property type="entry name" value="Flagellum_FlbT"/>
</dbReference>
<dbReference type="GO" id="GO:0044781">
    <property type="term" value="P:bacterial-type flagellum organization"/>
    <property type="evidence" value="ECO:0007669"/>
    <property type="project" value="UniProtKB-KW"/>
</dbReference>
<dbReference type="AlphaFoldDB" id="A0A7G5IFW7"/>
<protein>
    <recommendedName>
        <fullName evidence="6">Flagellar protein FlbT</fullName>
    </recommendedName>
</protein>
<keyword evidence="5" id="KW-1185">Reference proteome</keyword>
<name>A0A7G5IFW7_9SPHN</name>